<dbReference type="InterPro" id="IPR022383">
    <property type="entry name" value="Lactate/malate_DH_C"/>
</dbReference>
<sequence length="223" mass="25599">MLGGFPHRKDDNKDLIFSNVAIHKAQASALEQHADPDCKVLVVADPAYTNALILKEYATSIPEENITSLTRLDHNRALNQIAEKVNVNVSDVKNVIIWGNHSSKPFIQSVGSYEDQIFQKRSRLHQPSPTSFNEVFQCMFDYIDRLFVMVRPRKLLYMAIDGVAPRAKMNQQRSRRFRAAKPDLSKVEQFIQVVGSYEDQIFQKRSCLHQVKTCDLYIKNAFL</sequence>
<dbReference type="InterPro" id="IPR036291">
    <property type="entry name" value="NAD(P)-bd_dom_sf"/>
</dbReference>
<evidence type="ECO:0000256" key="1">
    <source>
        <dbReference type="ARBA" id="ARBA00009613"/>
    </source>
</evidence>
<name>A0A9K3JMB9_HELAN</name>
<keyword evidence="6" id="KW-1185">Reference proteome</keyword>
<dbReference type="SUPFAM" id="SSF51735">
    <property type="entry name" value="NAD(P)-binding Rossmann-fold domains"/>
    <property type="match status" value="1"/>
</dbReference>
<proteinExistence type="inferred from homology"/>
<dbReference type="SUPFAM" id="SSF56327">
    <property type="entry name" value="LDH C-terminal domain-like"/>
    <property type="match status" value="1"/>
</dbReference>
<reference evidence="5" key="1">
    <citation type="journal article" date="2017" name="Nature">
        <title>The sunflower genome provides insights into oil metabolism, flowering and Asterid evolution.</title>
        <authorList>
            <person name="Badouin H."/>
            <person name="Gouzy J."/>
            <person name="Grassa C.J."/>
            <person name="Murat F."/>
            <person name="Staton S.E."/>
            <person name="Cottret L."/>
            <person name="Lelandais-Briere C."/>
            <person name="Owens G.L."/>
            <person name="Carrere S."/>
            <person name="Mayjonade B."/>
            <person name="Legrand L."/>
            <person name="Gill N."/>
            <person name="Kane N.C."/>
            <person name="Bowers J.E."/>
            <person name="Hubner S."/>
            <person name="Bellec A."/>
            <person name="Berard A."/>
            <person name="Berges H."/>
            <person name="Blanchet N."/>
            <person name="Boniface M.C."/>
            <person name="Brunel D."/>
            <person name="Catrice O."/>
            <person name="Chaidir N."/>
            <person name="Claudel C."/>
            <person name="Donnadieu C."/>
            <person name="Faraut T."/>
            <person name="Fievet G."/>
            <person name="Helmstetter N."/>
            <person name="King M."/>
            <person name="Knapp S.J."/>
            <person name="Lai Z."/>
            <person name="Le Paslier M.C."/>
            <person name="Lippi Y."/>
            <person name="Lorenzon L."/>
            <person name="Mandel J.R."/>
            <person name="Marage G."/>
            <person name="Marchand G."/>
            <person name="Marquand E."/>
            <person name="Bret-Mestries E."/>
            <person name="Morien E."/>
            <person name="Nambeesan S."/>
            <person name="Nguyen T."/>
            <person name="Pegot-Espagnet P."/>
            <person name="Pouilly N."/>
            <person name="Raftis F."/>
            <person name="Sallet E."/>
            <person name="Schiex T."/>
            <person name="Thomas J."/>
            <person name="Vandecasteele C."/>
            <person name="Vares D."/>
            <person name="Vear F."/>
            <person name="Vautrin S."/>
            <person name="Crespi M."/>
            <person name="Mangin B."/>
            <person name="Burke J.M."/>
            <person name="Salse J."/>
            <person name="Munos S."/>
            <person name="Vincourt P."/>
            <person name="Rieseberg L.H."/>
            <person name="Langlade N.B."/>
        </authorList>
    </citation>
    <scope>NUCLEOTIDE SEQUENCE</scope>
    <source>
        <tissue evidence="5">Leaves</tissue>
    </source>
</reference>
<dbReference type="Gene3D" id="3.40.50.720">
    <property type="entry name" value="NAD(P)-binding Rossmann-like Domain"/>
    <property type="match status" value="1"/>
</dbReference>
<dbReference type="GO" id="GO:0006107">
    <property type="term" value="P:oxaloacetate metabolic process"/>
    <property type="evidence" value="ECO:0000318"/>
    <property type="project" value="GO_Central"/>
</dbReference>
<dbReference type="Gene3D" id="1.25.40.1050">
    <property type="match status" value="1"/>
</dbReference>
<protein>
    <submittedName>
        <fullName evidence="5">Malate dehydrogenase</fullName>
        <ecNumber evidence="5">1.1.1.37</ecNumber>
    </submittedName>
</protein>
<evidence type="ECO:0000256" key="2">
    <source>
        <dbReference type="ARBA" id="ARBA00023002"/>
    </source>
</evidence>
<dbReference type="InterPro" id="IPR010945">
    <property type="entry name" value="Malate_DH_type2"/>
</dbReference>
<dbReference type="PROSITE" id="PS00068">
    <property type="entry name" value="MDH"/>
    <property type="match status" value="1"/>
</dbReference>
<reference evidence="5" key="2">
    <citation type="submission" date="2020-06" db="EMBL/GenBank/DDBJ databases">
        <title>Helianthus annuus Genome sequencing and assembly Release 2.</title>
        <authorList>
            <person name="Gouzy J."/>
            <person name="Langlade N."/>
            <person name="Munos S."/>
        </authorList>
    </citation>
    <scope>NUCLEOTIDE SEQUENCE</scope>
    <source>
        <tissue evidence="5">Leaves</tissue>
    </source>
</reference>
<dbReference type="Pfam" id="PF03159">
    <property type="entry name" value="XRN_N"/>
    <property type="match status" value="1"/>
</dbReference>
<dbReference type="Gene3D" id="3.90.110.10">
    <property type="entry name" value="Lactate dehydrogenase/glycoside hydrolase, family 4, C-terminal"/>
    <property type="match status" value="1"/>
</dbReference>
<dbReference type="GO" id="GO:0003676">
    <property type="term" value="F:nucleic acid binding"/>
    <property type="evidence" value="ECO:0007669"/>
    <property type="project" value="InterPro"/>
</dbReference>
<comment type="similarity">
    <text evidence="1">Belongs to the LDH/MDH superfamily. MDH type 2 family.</text>
</comment>
<dbReference type="InterPro" id="IPR004859">
    <property type="entry name" value="Xrn1_N"/>
</dbReference>
<dbReference type="GO" id="GO:0030060">
    <property type="term" value="F:L-malate dehydrogenase (NAD+) activity"/>
    <property type="evidence" value="ECO:0000318"/>
    <property type="project" value="GO_Central"/>
</dbReference>
<dbReference type="EMBL" id="MNCJ02000317">
    <property type="protein sequence ID" value="KAF5817875.1"/>
    <property type="molecule type" value="Genomic_DNA"/>
</dbReference>
<dbReference type="InterPro" id="IPR001252">
    <property type="entry name" value="Malate_DH_AS"/>
</dbReference>
<evidence type="ECO:0000259" key="3">
    <source>
        <dbReference type="Pfam" id="PF02866"/>
    </source>
</evidence>
<dbReference type="InterPro" id="IPR015955">
    <property type="entry name" value="Lactate_DH/Glyco_Ohase_4_C"/>
</dbReference>
<feature type="domain" description="Xrn1 N-terminal" evidence="4">
    <location>
        <begin position="124"/>
        <end position="191"/>
    </location>
</feature>
<dbReference type="GO" id="GO:0004527">
    <property type="term" value="F:exonuclease activity"/>
    <property type="evidence" value="ECO:0007669"/>
    <property type="project" value="InterPro"/>
</dbReference>
<dbReference type="AlphaFoldDB" id="A0A9K3JMB9"/>
<dbReference type="GO" id="GO:0006108">
    <property type="term" value="P:malate metabolic process"/>
    <property type="evidence" value="ECO:0000318"/>
    <property type="project" value="GO_Central"/>
</dbReference>
<evidence type="ECO:0000259" key="4">
    <source>
        <dbReference type="Pfam" id="PF03159"/>
    </source>
</evidence>
<dbReference type="EC" id="1.1.1.37" evidence="5"/>
<evidence type="ECO:0000313" key="6">
    <source>
        <dbReference type="Proteomes" id="UP000215914"/>
    </source>
</evidence>
<dbReference type="Gramene" id="mRNA:HanXRQr2_Chr02g0058131">
    <property type="protein sequence ID" value="mRNA:HanXRQr2_Chr02g0058131"/>
    <property type="gene ID" value="HanXRQr2_Chr02g0058131"/>
</dbReference>
<dbReference type="GO" id="GO:0006099">
    <property type="term" value="P:tricarboxylic acid cycle"/>
    <property type="evidence" value="ECO:0000318"/>
    <property type="project" value="GO_Central"/>
</dbReference>
<organism evidence="5 6">
    <name type="scientific">Helianthus annuus</name>
    <name type="common">Common sunflower</name>
    <dbReference type="NCBI Taxonomy" id="4232"/>
    <lineage>
        <taxon>Eukaryota</taxon>
        <taxon>Viridiplantae</taxon>
        <taxon>Streptophyta</taxon>
        <taxon>Embryophyta</taxon>
        <taxon>Tracheophyta</taxon>
        <taxon>Spermatophyta</taxon>
        <taxon>Magnoliopsida</taxon>
        <taxon>eudicotyledons</taxon>
        <taxon>Gunneridae</taxon>
        <taxon>Pentapetalae</taxon>
        <taxon>asterids</taxon>
        <taxon>campanulids</taxon>
        <taxon>Asterales</taxon>
        <taxon>Asteraceae</taxon>
        <taxon>Asteroideae</taxon>
        <taxon>Heliantheae alliance</taxon>
        <taxon>Heliantheae</taxon>
        <taxon>Helianthus</taxon>
    </lineage>
</organism>
<gene>
    <name evidence="5" type="ORF">HanXRQr2_Chr02g0058131</name>
</gene>
<dbReference type="Pfam" id="PF02866">
    <property type="entry name" value="Ldh_1_C"/>
    <property type="match status" value="1"/>
</dbReference>
<accession>A0A9K3JMB9</accession>
<comment type="caution">
    <text evidence="5">The sequence shown here is derived from an EMBL/GenBank/DDBJ whole genome shotgun (WGS) entry which is preliminary data.</text>
</comment>
<dbReference type="PANTHER" id="PTHR23382">
    <property type="entry name" value="MALATE DEHYDROGENASE"/>
    <property type="match status" value="1"/>
</dbReference>
<keyword evidence="2 5" id="KW-0560">Oxidoreductase</keyword>
<feature type="domain" description="Lactate/malate dehydrogenase C-terminal" evidence="3">
    <location>
        <begin position="70"/>
        <end position="104"/>
    </location>
</feature>
<evidence type="ECO:0000313" key="5">
    <source>
        <dbReference type="EMBL" id="KAF5817875.1"/>
    </source>
</evidence>
<dbReference type="Proteomes" id="UP000215914">
    <property type="component" value="Unassembled WGS sequence"/>
</dbReference>